<dbReference type="Proteomes" id="UP000327013">
    <property type="component" value="Chromosome 2"/>
</dbReference>
<reference evidence="2 3" key="1">
    <citation type="submission" date="2019-06" db="EMBL/GenBank/DDBJ databases">
        <title>A chromosomal-level reference genome of Carpinus fangiana (Coryloideae, Betulaceae).</title>
        <authorList>
            <person name="Yang X."/>
            <person name="Wang Z."/>
            <person name="Zhang L."/>
            <person name="Hao G."/>
            <person name="Liu J."/>
            <person name="Yang Y."/>
        </authorList>
    </citation>
    <scope>NUCLEOTIDE SEQUENCE [LARGE SCALE GENOMIC DNA]</scope>
    <source>
        <strain evidence="2">Cfa_2016G</strain>
        <tissue evidence="2">Leaf</tissue>
    </source>
</reference>
<keyword evidence="3" id="KW-1185">Reference proteome</keyword>
<evidence type="ECO:0000313" key="3">
    <source>
        <dbReference type="Proteomes" id="UP000327013"/>
    </source>
</evidence>
<gene>
    <name evidence="2" type="ORF">FH972_005870</name>
</gene>
<organism evidence="2 3">
    <name type="scientific">Carpinus fangiana</name>
    <dbReference type="NCBI Taxonomy" id="176857"/>
    <lineage>
        <taxon>Eukaryota</taxon>
        <taxon>Viridiplantae</taxon>
        <taxon>Streptophyta</taxon>
        <taxon>Embryophyta</taxon>
        <taxon>Tracheophyta</taxon>
        <taxon>Spermatophyta</taxon>
        <taxon>Magnoliopsida</taxon>
        <taxon>eudicotyledons</taxon>
        <taxon>Gunneridae</taxon>
        <taxon>Pentapetalae</taxon>
        <taxon>rosids</taxon>
        <taxon>fabids</taxon>
        <taxon>Fagales</taxon>
        <taxon>Betulaceae</taxon>
        <taxon>Carpinus</taxon>
    </lineage>
</organism>
<dbReference type="EMBL" id="CM017322">
    <property type="protein sequence ID" value="KAE8009433.1"/>
    <property type="molecule type" value="Genomic_DNA"/>
</dbReference>
<feature type="region of interest" description="Disordered" evidence="1">
    <location>
        <begin position="70"/>
        <end position="89"/>
    </location>
</feature>
<evidence type="ECO:0000256" key="1">
    <source>
        <dbReference type="SAM" id="MobiDB-lite"/>
    </source>
</evidence>
<evidence type="ECO:0000313" key="2">
    <source>
        <dbReference type="EMBL" id="KAE8009433.1"/>
    </source>
</evidence>
<proteinExistence type="predicted"/>
<protein>
    <submittedName>
        <fullName evidence="2">Uncharacterized protein</fullName>
    </submittedName>
</protein>
<sequence length="105" mass="11312">MLINSFTTYPCQSSYIYIYIYVQKKEIQKDENHGATKGSTIGSKLSAGKDALLANLEGVCSTHAATSTPMRARYGTMGPPKHEPARPATELIVPSSTTGGLITLY</sequence>
<dbReference type="AlphaFoldDB" id="A0A5N6QTH9"/>
<accession>A0A5N6QTH9</accession>
<name>A0A5N6QTH9_9ROSI</name>